<feature type="transmembrane region" description="Helical" evidence="1">
    <location>
        <begin position="16"/>
        <end position="37"/>
    </location>
</feature>
<keyword evidence="1" id="KW-0812">Transmembrane</keyword>
<dbReference type="RefSeq" id="WP_192557360.1">
    <property type="nucleotide sequence ID" value="NZ_JACZZA010000014.1"/>
</dbReference>
<evidence type="ECO:0008006" key="4">
    <source>
        <dbReference type="Google" id="ProtNLM"/>
    </source>
</evidence>
<feature type="transmembrane region" description="Helical" evidence="1">
    <location>
        <begin position="43"/>
        <end position="61"/>
    </location>
</feature>
<feature type="transmembrane region" description="Helical" evidence="1">
    <location>
        <begin position="94"/>
        <end position="112"/>
    </location>
</feature>
<protein>
    <recommendedName>
        <fullName evidence="4">EamA family transporter</fullName>
    </recommendedName>
</protein>
<keyword evidence="3" id="KW-1185">Reference proteome</keyword>
<proteinExistence type="predicted"/>
<reference evidence="2 3" key="1">
    <citation type="submission" date="2020-09" db="EMBL/GenBank/DDBJ databases">
        <title>Dyella sp. 7MK23 isolated from forest soil.</title>
        <authorList>
            <person name="Fu J."/>
        </authorList>
    </citation>
    <scope>NUCLEOTIDE SEQUENCE [LARGE SCALE GENOMIC DNA]</scope>
    <source>
        <strain evidence="2 3">7MK23</strain>
    </source>
</reference>
<sequence length="113" mass="12713">MSASKPERPIEVRQGIAALWIAIGVSAANSLINALVFRMQERLTWVVLELAISILLSWFFLRLVARGKSWARATYLIMKVPLSIGAMFTMSETWWPVSPLCVVVAWGTLFITF</sequence>
<name>A0ABR9GER1_9GAMM</name>
<dbReference type="Proteomes" id="UP000651010">
    <property type="component" value="Unassembled WGS sequence"/>
</dbReference>
<keyword evidence="1" id="KW-0472">Membrane</keyword>
<comment type="caution">
    <text evidence="2">The sequence shown here is derived from an EMBL/GenBank/DDBJ whole genome shotgun (WGS) entry which is preliminary data.</text>
</comment>
<evidence type="ECO:0000313" key="3">
    <source>
        <dbReference type="Proteomes" id="UP000651010"/>
    </source>
</evidence>
<evidence type="ECO:0000256" key="1">
    <source>
        <dbReference type="SAM" id="Phobius"/>
    </source>
</evidence>
<organism evidence="2 3">
    <name type="scientific">Dyella acidiphila</name>
    <dbReference type="NCBI Taxonomy" id="2775866"/>
    <lineage>
        <taxon>Bacteria</taxon>
        <taxon>Pseudomonadati</taxon>
        <taxon>Pseudomonadota</taxon>
        <taxon>Gammaproteobacteria</taxon>
        <taxon>Lysobacterales</taxon>
        <taxon>Rhodanobacteraceae</taxon>
        <taxon>Dyella</taxon>
    </lineage>
</organism>
<evidence type="ECO:0000313" key="2">
    <source>
        <dbReference type="EMBL" id="MBE1162517.1"/>
    </source>
</evidence>
<gene>
    <name evidence="2" type="ORF">IGX34_19190</name>
</gene>
<dbReference type="EMBL" id="JACZZA010000014">
    <property type="protein sequence ID" value="MBE1162517.1"/>
    <property type="molecule type" value="Genomic_DNA"/>
</dbReference>
<keyword evidence="1" id="KW-1133">Transmembrane helix</keyword>
<accession>A0ABR9GER1</accession>